<dbReference type="Proteomes" id="UP000050497">
    <property type="component" value="Unassembled WGS sequence"/>
</dbReference>
<evidence type="ECO:0000313" key="4">
    <source>
        <dbReference type="Proteomes" id="UP000050497"/>
    </source>
</evidence>
<dbReference type="GO" id="GO:0003677">
    <property type="term" value="F:DNA binding"/>
    <property type="evidence" value="ECO:0007669"/>
    <property type="project" value="UniProtKB-KW"/>
</dbReference>
<reference evidence="2 4" key="1">
    <citation type="submission" date="2015-09" db="EMBL/GenBank/DDBJ databases">
        <title>Identification and resolution of microdiversity through metagenomic sequencing of parallel consortia.</title>
        <authorList>
            <person name="Nelson W.C."/>
            <person name="Romine M.F."/>
            <person name="Lindemann S.R."/>
        </authorList>
    </citation>
    <scope>NUCLEOTIDE SEQUENCE [LARGE SCALE GENOMIC DNA]</scope>
    <source>
        <strain evidence="2">HL-109</strain>
    </source>
</reference>
<protein>
    <submittedName>
        <fullName evidence="2 3">Transcriptional regulator</fullName>
    </submittedName>
</protein>
<dbReference type="PROSITE" id="PS50995">
    <property type="entry name" value="HTH_MARR_2"/>
    <property type="match status" value="1"/>
</dbReference>
<dbReference type="InterPro" id="IPR036388">
    <property type="entry name" value="WH-like_DNA-bd_sf"/>
</dbReference>
<organism evidence="2 4">
    <name type="scientific">Saliniramus fredricksonii</name>
    <dbReference type="NCBI Taxonomy" id="1653334"/>
    <lineage>
        <taxon>Bacteria</taxon>
        <taxon>Pseudomonadati</taxon>
        <taxon>Pseudomonadota</taxon>
        <taxon>Alphaproteobacteria</taxon>
        <taxon>Hyphomicrobiales</taxon>
        <taxon>Salinarimonadaceae</taxon>
        <taxon>Saliniramus</taxon>
    </lineage>
</organism>
<evidence type="ECO:0000313" key="3">
    <source>
        <dbReference type="EMBL" id="SCC82042.1"/>
    </source>
</evidence>
<dbReference type="InterPro" id="IPR000835">
    <property type="entry name" value="HTH_MarR-typ"/>
</dbReference>
<dbReference type="GO" id="GO:0003700">
    <property type="term" value="F:DNA-binding transcription factor activity"/>
    <property type="evidence" value="ECO:0007669"/>
    <property type="project" value="InterPro"/>
</dbReference>
<dbReference type="GO" id="GO:0006950">
    <property type="term" value="P:response to stress"/>
    <property type="evidence" value="ECO:0007669"/>
    <property type="project" value="TreeGrafter"/>
</dbReference>
<feature type="domain" description="HTH marR-type" evidence="1">
    <location>
        <begin position="43"/>
        <end position="175"/>
    </location>
</feature>
<dbReference type="InterPro" id="IPR039422">
    <property type="entry name" value="MarR/SlyA-like"/>
</dbReference>
<dbReference type="Proteomes" id="UP000182800">
    <property type="component" value="Unassembled WGS sequence"/>
</dbReference>
<dbReference type="Pfam" id="PF01047">
    <property type="entry name" value="MarR"/>
    <property type="match status" value="1"/>
</dbReference>
<evidence type="ECO:0000259" key="1">
    <source>
        <dbReference type="PROSITE" id="PS50995"/>
    </source>
</evidence>
<accession>A0A0P7YB98</accession>
<keyword evidence="5" id="KW-1185">Reference proteome</keyword>
<dbReference type="EMBL" id="LJSX01000008">
    <property type="protein sequence ID" value="KPQ11308.1"/>
    <property type="molecule type" value="Genomic_DNA"/>
</dbReference>
<dbReference type="PANTHER" id="PTHR33164">
    <property type="entry name" value="TRANSCRIPTIONAL REGULATOR, MARR FAMILY"/>
    <property type="match status" value="1"/>
</dbReference>
<dbReference type="AlphaFoldDB" id="A0A0P7YB98"/>
<dbReference type="EMBL" id="FMBM01000002">
    <property type="protein sequence ID" value="SCC82042.1"/>
    <property type="molecule type" value="Genomic_DNA"/>
</dbReference>
<dbReference type="InterPro" id="IPR036390">
    <property type="entry name" value="WH_DNA-bd_sf"/>
</dbReference>
<name>A0A0P7YB98_9HYPH</name>
<sequence>MTDTTHSHASHLVATRRRALPEKNAGLSEMVPSQHEGNVGDDLGALVKAIRVIAQAIDTRSKAMARLSGLTIPQVVVLAGIRDLGEVTTNSLSRHVDLSPGTVVAILDKLAERGFVERYRSPTDRRIVHSRLTQQGAEILARAPSLLPDDAVDAITRMPQDDRAALVTAFRSVAGLLRGIS</sequence>
<evidence type="ECO:0000313" key="2">
    <source>
        <dbReference type="EMBL" id="KPQ11308.1"/>
    </source>
</evidence>
<proteinExistence type="predicted"/>
<comment type="caution">
    <text evidence="2">The sequence shown here is derived from an EMBL/GenBank/DDBJ whole genome shotgun (WGS) entry which is preliminary data.</text>
</comment>
<dbReference type="STRING" id="1653334.GA0071312_3016"/>
<dbReference type="PANTHER" id="PTHR33164:SF89">
    <property type="entry name" value="MARR FAMILY REGULATORY PROTEIN"/>
    <property type="match status" value="1"/>
</dbReference>
<dbReference type="SUPFAM" id="SSF46785">
    <property type="entry name" value="Winged helix' DNA-binding domain"/>
    <property type="match status" value="1"/>
</dbReference>
<reference evidence="3 5" key="2">
    <citation type="submission" date="2016-08" db="EMBL/GenBank/DDBJ databases">
        <authorList>
            <person name="Varghese N."/>
            <person name="Submissions Spin"/>
        </authorList>
    </citation>
    <scope>NUCLEOTIDE SEQUENCE [LARGE SCALE GENOMIC DNA]</scope>
    <source>
        <strain evidence="3 5">HL-109</strain>
    </source>
</reference>
<evidence type="ECO:0000313" key="5">
    <source>
        <dbReference type="Proteomes" id="UP000182800"/>
    </source>
</evidence>
<keyword evidence="3" id="KW-0238">DNA-binding</keyword>
<gene>
    <name evidence="3" type="ORF">GA0071312_3016</name>
    <name evidence="2" type="ORF">HLUCCO17_06645</name>
</gene>
<dbReference type="Gene3D" id="1.10.10.10">
    <property type="entry name" value="Winged helix-like DNA-binding domain superfamily/Winged helix DNA-binding domain"/>
    <property type="match status" value="1"/>
</dbReference>
<dbReference type="SMART" id="SM00347">
    <property type="entry name" value="HTH_MARR"/>
    <property type="match status" value="1"/>
</dbReference>